<dbReference type="Gene3D" id="3.40.50.2020">
    <property type="match status" value="1"/>
</dbReference>
<dbReference type="InterPro" id="IPR051910">
    <property type="entry name" value="ComF/GntX_DNA_util-trans"/>
</dbReference>
<dbReference type="Proteomes" id="UP000180057">
    <property type="component" value="Unassembled WGS sequence"/>
</dbReference>
<feature type="domain" description="Phosphoribosyltransferase" evidence="2">
    <location>
        <begin position="142"/>
        <end position="231"/>
    </location>
</feature>
<comment type="caution">
    <text evidence="3">The sequence shown here is derived from an EMBL/GenBank/DDBJ whole genome shotgun (WGS) entry which is preliminary data.</text>
</comment>
<evidence type="ECO:0000313" key="4">
    <source>
        <dbReference type="Proteomes" id="UP000180057"/>
    </source>
</evidence>
<organism evidence="3 4">
    <name type="scientific">Anaerobacillus alkalidiazotrophicus</name>
    <dbReference type="NCBI Taxonomy" id="472963"/>
    <lineage>
        <taxon>Bacteria</taxon>
        <taxon>Bacillati</taxon>
        <taxon>Bacillota</taxon>
        <taxon>Bacilli</taxon>
        <taxon>Bacillales</taxon>
        <taxon>Bacillaceae</taxon>
        <taxon>Anaerobacillus</taxon>
    </lineage>
</organism>
<reference evidence="3 4" key="1">
    <citation type="submission" date="2016-10" db="EMBL/GenBank/DDBJ databases">
        <title>Draft genome sequences of four alkaliphilic bacteria belonging to the Anaerobacillus genus.</title>
        <authorList>
            <person name="Bassil N.M."/>
            <person name="Lloyd J.R."/>
        </authorList>
    </citation>
    <scope>NUCLEOTIDE SEQUENCE [LARGE SCALE GENOMIC DNA]</scope>
    <source>
        <strain evidence="3 4">DSM 22531</strain>
    </source>
</reference>
<dbReference type="PANTHER" id="PTHR47505">
    <property type="entry name" value="DNA UTILIZATION PROTEIN YHGH"/>
    <property type="match status" value="1"/>
</dbReference>
<evidence type="ECO:0000259" key="2">
    <source>
        <dbReference type="Pfam" id="PF00156"/>
    </source>
</evidence>
<dbReference type="STRING" id="472963.BKP45_06910"/>
<dbReference type="Pfam" id="PF00156">
    <property type="entry name" value="Pribosyltran"/>
    <property type="match status" value="1"/>
</dbReference>
<dbReference type="OrthoDB" id="9779910at2"/>
<sequence>MNCLWCHEYFIEKVCWHYVFGLSTPPVVCERCREELELILDDDICDKCGRPFRHLASEYRQGNLCNDCVRWGDRALTKNRSLYVYNEFLQEVIAKWKYRGDSEIAKLFCPSLKRCANEFGMIDAVIPVPLSDERLYERSFNQAKMLAEALPYPLVEILKRNDRSTKQSKKSRKERLEGEERFQMVPSFPYDLQGKTILLVDDIYTTGATLHSAANVLKENGAATIFSLTVARG</sequence>
<evidence type="ECO:0000313" key="3">
    <source>
        <dbReference type="EMBL" id="OIJ22359.1"/>
    </source>
</evidence>
<dbReference type="SUPFAM" id="SSF53271">
    <property type="entry name" value="PRTase-like"/>
    <property type="match status" value="1"/>
</dbReference>
<dbReference type="InterPro" id="IPR000836">
    <property type="entry name" value="PRTase_dom"/>
</dbReference>
<dbReference type="AlphaFoldDB" id="A0A1S2MCG5"/>
<dbReference type="EMBL" id="MLQS01000001">
    <property type="protein sequence ID" value="OIJ22359.1"/>
    <property type="molecule type" value="Genomic_DNA"/>
</dbReference>
<dbReference type="RefSeq" id="WP_071388914.1">
    <property type="nucleotide sequence ID" value="NZ_MLQS01000001.1"/>
</dbReference>
<accession>A0A1S2MCG5</accession>
<comment type="similarity">
    <text evidence="1">Belongs to the ComF/GntX family.</text>
</comment>
<evidence type="ECO:0000256" key="1">
    <source>
        <dbReference type="ARBA" id="ARBA00008007"/>
    </source>
</evidence>
<dbReference type="PANTHER" id="PTHR47505:SF1">
    <property type="entry name" value="DNA UTILIZATION PROTEIN YHGH"/>
    <property type="match status" value="1"/>
</dbReference>
<gene>
    <name evidence="3" type="ORF">BKP45_06910</name>
</gene>
<proteinExistence type="inferred from homology"/>
<protein>
    <recommendedName>
        <fullName evidence="2">Phosphoribosyltransferase domain-containing protein</fullName>
    </recommendedName>
</protein>
<dbReference type="CDD" id="cd06223">
    <property type="entry name" value="PRTases_typeI"/>
    <property type="match status" value="1"/>
</dbReference>
<dbReference type="InterPro" id="IPR029057">
    <property type="entry name" value="PRTase-like"/>
</dbReference>
<keyword evidence="4" id="KW-1185">Reference proteome</keyword>
<name>A0A1S2MCG5_9BACI</name>